<dbReference type="AlphaFoldDB" id="A0A1G7Z3K6"/>
<keyword evidence="2" id="KW-0489">Methyltransferase</keyword>
<reference evidence="2 3" key="1">
    <citation type="submission" date="2016-10" db="EMBL/GenBank/DDBJ databases">
        <authorList>
            <person name="de Groot N.N."/>
        </authorList>
    </citation>
    <scope>NUCLEOTIDE SEQUENCE [LARGE SCALE GENOMIC DNA]</scope>
    <source>
        <strain evidence="2 3">L 420-91</strain>
    </source>
</reference>
<dbReference type="EMBL" id="CP080764">
    <property type="protein sequence ID" value="QYY41869.1"/>
    <property type="molecule type" value="Genomic_DNA"/>
</dbReference>
<dbReference type="GeneID" id="97142358"/>
<dbReference type="EMBL" id="FNDE01000009">
    <property type="protein sequence ID" value="SDH03217.1"/>
    <property type="molecule type" value="Genomic_DNA"/>
</dbReference>
<dbReference type="Pfam" id="PF04816">
    <property type="entry name" value="TrmK"/>
    <property type="match status" value="1"/>
</dbReference>
<dbReference type="Proteomes" id="UP000198956">
    <property type="component" value="Unassembled WGS sequence"/>
</dbReference>
<dbReference type="InterPro" id="IPR006901">
    <property type="entry name" value="TrmK"/>
</dbReference>
<dbReference type="GO" id="GO:0032259">
    <property type="term" value="P:methylation"/>
    <property type="evidence" value="ECO:0007669"/>
    <property type="project" value="UniProtKB-KW"/>
</dbReference>
<gene>
    <name evidence="1" type="ORF">K3F53_13320</name>
    <name evidence="2" type="ORF">SAMN04489735_100912</name>
</gene>
<keyword evidence="2" id="KW-0808">Transferase</keyword>
<name>A0A1G7Z3K6_ANETH</name>
<dbReference type="Gene3D" id="3.40.50.150">
    <property type="entry name" value="Vaccinia Virus protein VP39"/>
    <property type="match status" value="1"/>
</dbReference>
<reference evidence="1 4" key="2">
    <citation type="submission" date="2021-08" db="EMBL/GenBank/DDBJ databases">
        <title>Complete genome sequence of the strain Aneurinibacillus thermoaerophilus CCM 8960.</title>
        <authorList>
            <person name="Musilova J."/>
            <person name="Kourilova X."/>
            <person name="Pernicova I."/>
            <person name="Bezdicek M."/>
            <person name="Lengerova M."/>
            <person name="Obruca S."/>
            <person name="Sedlar K."/>
        </authorList>
    </citation>
    <scope>NUCLEOTIDE SEQUENCE [LARGE SCALE GENOMIC DNA]</scope>
    <source>
        <strain evidence="1 4">CCM 8960</strain>
    </source>
</reference>
<dbReference type="InterPro" id="IPR029063">
    <property type="entry name" value="SAM-dependent_MTases_sf"/>
</dbReference>
<dbReference type="Gene3D" id="1.10.287.1890">
    <property type="match status" value="1"/>
</dbReference>
<dbReference type="SUPFAM" id="SSF53335">
    <property type="entry name" value="S-adenosyl-L-methionine-dependent methyltransferases"/>
    <property type="match status" value="1"/>
</dbReference>
<dbReference type="PIRSF" id="PIRSF018637">
    <property type="entry name" value="TrmK"/>
    <property type="match status" value="1"/>
</dbReference>
<dbReference type="PANTHER" id="PTHR38451">
    <property type="entry name" value="TRNA (ADENINE(22)-N(1))-METHYLTRANSFERASE"/>
    <property type="match status" value="1"/>
</dbReference>
<dbReference type="OrthoDB" id="5881184at2"/>
<evidence type="ECO:0000313" key="4">
    <source>
        <dbReference type="Proteomes" id="UP000826616"/>
    </source>
</evidence>
<dbReference type="RefSeq" id="WP_057898112.1">
    <property type="nucleotide sequence ID" value="NZ_CP080764.1"/>
</dbReference>
<protein>
    <submittedName>
        <fullName evidence="1">tRNA (Adenine(22)-N(1))-methyltransferase TrmK</fullName>
    </submittedName>
    <submittedName>
        <fullName evidence="2">tRNA (Adenine22-N1)-methyltransferase</fullName>
    </submittedName>
</protein>
<dbReference type="GO" id="GO:0160105">
    <property type="term" value="F:tRNA (adenine(22)-N1)-methyltransferase activity"/>
    <property type="evidence" value="ECO:0007669"/>
    <property type="project" value="InterPro"/>
</dbReference>
<evidence type="ECO:0000313" key="2">
    <source>
        <dbReference type="EMBL" id="SDH03217.1"/>
    </source>
</evidence>
<evidence type="ECO:0000313" key="1">
    <source>
        <dbReference type="EMBL" id="QYY41869.1"/>
    </source>
</evidence>
<keyword evidence="4" id="KW-1185">Reference proteome</keyword>
<proteinExistence type="predicted"/>
<evidence type="ECO:0000313" key="3">
    <source>
        <dbReference type="Proteomes" id="UP000198956"/>
    </source>
</evidence>
<dbReference type="PANTHER" id="PTHR38451:SF1">
    <property type="entry name" value="TRNA (ADENINE(22)-N(1))-METHYLTRANSFERASE"/>
    <property type="match status" value="1"/>
</dbReference>
<organism evidence="2 3">
    <name type="scientific">Aneurinibacillus thermoaerophilus</name>
    <dbReference type="NCBI Taxonomy" id="143495"/>
    <lineage>
        <taxon>Bacteria</taxon>
        <taxon>Bacillati</taxon>
        <taxon>Bacillota</taxon>
        <taxon>Bacilli</taxon>
        <taxon>Bacillales</taxon>
        <taxon>Paenibacillaceae</taxon>
        <taxon>Aneurinibacillus group</taxon>
        <taxon>Aneurinibacillus</taxon>
    </lineage>
</organism>
<dbReference type="Proteomes" id="UP000826616">
    <property type="component" value="Chromosome"/>
</dbReference>
<accession>A0A1G7Z3K6</accession>
<sequence length="242" mass="27076">MIEISKRLQTIGDMVKKGSIVADIGSDHAYLPTYLVQKRIALRCIAGEVNYGPWQAAVRQVQAAGLTDKIDVRLGDGLAVVALGEVDTICIAGMGGSLIASILEAGAEKLSGVSQLLLQPNVAAPIVRRWLLEHGFQLSREKILEEDGIIYEILEAVPGDPILPYRNRDKKLEDLLEIGPYLWEEKSPVLRKKLVQEQEKLKAVQHQLQYAKSPEAEHKKREVQKKLAWMEEMIACMQMDRE</sequence>